<dbReference type="Pfam" id="PF06094">
    <property type="entry name" value="GGACT"/>
    <property type="match status" value="1"/>
</dbReference>
<dbReference type="CDD" id="cd06661">
    <property type="entry name" value="GGCT_like"/>
    <property type="match status" value="1"/>
</dbReference>
<dbReference type="PANTHER" id="PTHR12935:SF0">
    <property type="entry name" value="GAMMA-GLUTAMYLCYCLOTRANSFERASE"/>
    <property type="match status" value="1"/>
</dbReference>
<dbReference type="InterPro" id="IPR013024">
    <property type="entry name" value="GGCT-like"/>
</dbReference>
<evidence type="ECO:0000259" key="2">
    <source>
        <dbReference type="Pfam" id="PF06094"/>
    </source>
</evidence>
<dbReference type="Proteomes" id="UP001250932">
    <property type="component" value="Unassembled WGS sequence"/>
</dbReference>
<dbReference type="Gene3D" id="3.10.490.10">
    <property type="entry name" value="Gamma-glutamyl cyclotransferase-like"/>
    <property type="match status" value="1"/>
</dbReference>
<gene>
    <name evidence="3" type="ORF">PPG34_14065</name>
</gene>
<dbReference type="EMBL" id="JAQOUE010000001">
    <property type="protein sequence ID" value="MDT7043479.1"/>
    <property type="molecule type" value="Genomic_DNA"/>
</dbReference>
<name>A0ABU3KB37_9BACT</name>
<dbReference type="PANTHER" id="PTHR12935">
    <property type="entry name" value="GAMMA-GLUTAMYLCYCLOTRANSFERASE"/>
    <property type="match status" value="1"/>
</dbReference>
<proteinExistence type="predicted"/>
<reference evidence="3 4" key="1">
    <citation type="journal article" date="2023" name="ISME J.">
        <title>Cultivation and genomic characterization of novel and ubiquitous marine nitrite-oxidizing bacteria from the Nitrospirales.</title>
        <authorList>
            <person name="Mueller A.J."/>
            <person name="Daebeler A."/>
            <person name="Herbold C.W."/>
            <person name="Kirkegaard R.H."/>
            <person name="Daims H."/>
        </authorList>
    </citation>
    <scope>NUCLEOTIDE SEQUENCE [LARGE SCALE GENOMIC DNA]</scope>
    <source>
        <strain evidence="3 4">EB</strain>
    </source>
</reference>
<dbReference type="SUPFAM" id="SSF110857">
    <property type="entry name" value="Gamma-glutamyl cyclotransferase-like"/>
    <property type="match status" value="1"/>
</dbReference>
<dbReference type="InterPro" id="IPR036568">
    <property type="entry name" value="GGCT-like_sf"/>
</dbReference>
<evidence type="ECO:0000313" key="3">
    <source>
        <dbReference type="EMBL" id="MDT7043479.1"/>
    </source>
</evidence>
<feature type="domain" description="Gamma-glutamylcyclotransferase AIG2-like" evidence="2">
    <location>
        <begin position="4"/>
        <end position="118"/>
    </location>
</feature>
<dbReference type="RefSeq" id="WP_313834046.1">
    <property type="nucleotide sequence ID" value="NZ_JAQOUE010000001.1"/>
</dbReference>
<organism evidence="3 4">
    <name type="scientific">Candidatus Nitronereus thalassa</name>
    <dbReference type="NCBI Taxonomy" id="3020898"/>
    <lineage>
        <taxon>Bacteria</taxon>
        <taxon>Pseudomonadati</taxon>
        <taxon>Nitrospirota</taxon>
        <taxon>Nitrospiria</taxon>
        <taxon>Nitrospirales</taxon>
        <taxon>Nitrospiraceae</taxon>
        <taxon>Candidatus Nitronereus</taxon>
    </lineage>
</organism>
<accession>A0ABU3KB37</accession>
<comment type="caution">
    <text evidence="3">The sequence shown here is derived from an EMBL/GenBank/DDBJ whole genome shotgun (WGS) entry which is preliminary data.</text>
</comment>
<protein>
    <submittedName>
        <fullName evidence="3">Gamma-glutamylcyclotransferase</fullName>
    </submittedName>
</protein>
<dbReference type="InterPro" id="IPR017939">
    <property type="entry name" value="G-Glutamylcylcotransferase"/>
</dbReference>
<evidence type="ECO:0000313" key="4">
    <source>
        <dbReference type="Proteomes" id="UP001250932"/>
    </source>
</evidence>
<evidence type="ECO:0000256" key="1">
    <source>
        <dbReference type="ARBA" id="ARBA00023239"/>
    </source>
</evidence>
<keyword evidence="4" id="KW-1185">Reference proteome</keyword>
<dbReference type="InterPro" id="IPR009288">
    <property type="entry name" value="AIG2-like_dom"/>
</dbReference>
<keyword evidence="1" id="KW-0456">Lyase</keyword>
<sequence length="149" mass="16739">MKLYFSYGSNLDLAAMQDRCPQAKVLTPGCLRGFQLAFTWYSNGWSCGVADVVENAQGEVWGLVYSITNGDLAALDRYEGYPRCYGRSLTTIASKDATLENVWVYTVQEKSDFIAPSQSYMEIIKRACVDHNFPDSYARMLDQVPVFEG</sequence>